<organism evidence="11">
    <name type="scientific">Prunus dulcis</name>
    <name type="common">Almond</name>
    <name type="synonym">Amygdalus dulcis</name>
    <dbReference type="NCBI Taxonomy" id="3755"/>
    <lineage>
        <taxon>Eukaryota</taxon>
        <taxon>Viridiplantae</taxon>
        <taxon>Streptophyta</taxon>
        <taxon>Embryophyta</taxon>
        <taxon>Tracheophyta</taxon>
        <taxon>Spermatophyta</taxon>
        <taxon>Magnoliopsida</taxon>
        <taxon>eudicotyledons</taxon>
        <taxon>Gunneridae</taxon>
        <taxon>Pentapetalae</taxon>
        <taxon>rosids</taxon>
        <taxon>fabids</taxon>
        <taxon>Rosales</taxon>
        <taxon>Rosaceae</taxon>
        <taxon>Amygdaloideae</taxon>
        <taxon>Amygdaleae</taxon>
        <taxon>Prunus</taxon>
    </lineage>
</organism>
<keyword evidence="4" id="KW-0256">Endoplasmic reticulum</keyword>
<dbReference type="GO" id="GO:0003677">
    <property type="term" value="F:DNA binding"/>
    <property type="evidence" value="ECO:0007669"/>
    <property type="project" value="UniProtKB-KW"/>
</dbReference>
<dbReference type="SUPFAM" id="SSF64356">
    <property type="entry name" value="SNARE-like"/>
    <property type="match status" value="1"/>
</dbReference>
<dbReference type="PANTHER" id="PTHR46481:SF7">
    <property type="entry name" value="ZINC FINGER BED DOMAIN-CONTAINING PROTEIN RICESLEEPER 2-LIKE"/>
    <property type="match status" value="1"/>
</dbReference>
<feature type="non-terminal residue" evidence="11">
    <location>
        <position position="747"/>
    </location>
</feature>
<dbReference type="Pfam" id="PF05699">
    <property type="entry name" value="Dimer_Tnp_hAT"/>
    <property type="match status" value="1"/>
</dbReference>
<dbReference type="PANTHER" id="PTHR46481">
    <property type="entry name" value="ZINC FINGER BED DOMAIN-CONTAINING PROTEIN 4"/>
    <property type="match status" value="1"/>
</dbReference>
<evidence type="ECO:0000256" key="1">
    <source>
        <dbReference type="ARBA" id="ARBA00004240"/>
    </source>
</evidence>
<dbReference type="GO" id="GO:0005783">
    <property type="term" value="C:endoplasmic reticulum"/>
    <property type="evidence" value="ECO:0007669"/>
    <property type="project" value="UniProtKB-SubCell"/>
</dbReference>
<dbReference type="InterPro" id="IPR008906">
    <property type="entry name" value="HATC_C_dom"/>
</dbReference>
<dbReference type="InterPro" id="IPR025525">
    <property type="entry name" value="hAT-like_transposase_RNase-H"/>
</dbReference>
<keyword evidence="11" id="KW-0808">Transferase</keyword>
<evidence type="ECO:0000256" key="2">
    <source>
        <dbReference type="ARBA" id="ARBA00004555"/>
    </source>
</evidence>
<evidence type="ECO:0000256" key="7">
    <source>
        <dbReference type="ARBA" id="ARBA00023125"/>
    </source>
</evidence>
<feature type="non-terminal residue" evidence="11">
    <location>
        <position position="1"/>
    </location>
</feature>
<sequence length="747" mass="85325">YPRTGDLRESLKYIYNLYVQYVVKNPLYISGTPIRRHMESSHSNTPNASNPQTQTDTPETQSPTQTQNTTSEGFVVGDRRKAPKSIVWLHCTNQIKKDGNGVEKVVGVCNYCKLEMPADPRKNGTTGLKNHIERRCKLSPLYQQGDANQPSLTTDTMGSGLVPHTFNQKKCELKVVNFIIKDEHPFRVVECSGFKEMMNEVQPRFKVPSRKKVAEGMWELFMVEKAKIKSVIGEKRVSITTDTWTSIQNINYMVVTIHFMDSDWNLHKRIISFTKITSHKGIDIGKTLDACLTDWGIHKVFTITVDNASANDGAVEYMAQSLKAMNTLMLDGKYLHLRCACHILNLIVKDGLKELSASIEGIRNCVKFIHSSLARLDKFREFAIACRMDKMANVPMDVPTRWNATYKMLEGAFKYRQVFEKMAYSCEVFQAYFLEEEKVKKVMVKRVGPPKDDDWEKALAFVHFLKKFYDATLKFSATKTCTSPIVFLELVALQVQIEAKMKDPRNPTMQRLIFLGNVLDPRMKLQMLQISFGNLGGDARKQDEIVKEVVKCLNELYNEYKGVGGGVSQIDEDEIDDEVAQIGDDVDVTFQLMQQLVQKRKDEQSVEISNEVDKYLTDPFESPLSKQFNLLNWWKGNQTRYPILSQVAKDIFAIPSSMVASENAFSLGKRIVDPFRSSLHPKMVEALVCTSDWLRADEFSFYKEPTDDEVEFYKEMEDMTTYSIGAQTTQRGFGIGKLEKFNFNGML</sequence>
<gene>
    <name evidence="11" type="ORF">Prudu_862S001300</name>
</gene>
<feature type="domain" description="hAT-like transposase RNase-H fold" evidence="10">
    <location>
        <begin position="500"/>
        <end position="560"/>
    </location>
</feature>
<keyword evidence="6" id="KW-0333">Golgi apparatus</keyword>
<dbReference type="GO" id="GO:0005794">
    <property type="term" value="C:Golgi apparatus"/>
    <property type="evidence" value="ECO:0007669"/>
    <property type="project" value="UniProtKB-SubCell"/>
</dbReference>
<proteinExistence type="predicted"/>
<dbReference type="InterPro" id="IPR012337">
    <property type="entry name" value="RNaseH-like_sf"/>
</dbReference>
<dbReference type="Gene3D" id="3.30.450.70">
    <property type="match status" value="1"/>
</dbReference>
<evidence type="ECO:0000313" key="11">
    <source>
        <dbReference type="EMBL" id="BBN69275.1"/>
    </source>
</evidence>
<dbReference type="InterPro" id="IPR007233">
    <property type="entry name" value="TRAPPC"/>
</dbReference>
<dbReference type="GO" id="GO:0016192">
    <property type="term" value="P:vesicle-mediated transport"/>
    <property type="evidence" value="ECO:0007669"/>
    <property type="project" value="UniProtKB-KW"/>
</dbReference>
<evidence type="ECO:0000259" key="10">
    <source>
        <dbReference type="Pfam" id="PF14372"/>
    </source>
</evidence>
<evidence type="ECO:0000256" key="8">
    <source>
        <dbReference type="SAM" id="MobiDB-lite"/>
    </source>
</evidence>
<dbReference type="Pfam" id="PF04099">
    <property type="entry name" value="Sybindin"/>
    <property type="match status" value="1"/>
</dbReference>
<dbReference type="GO" id="GO:0016301">
    <property type="term" value="F:kinase activity"/>
    <property type="evidence" value="ECO:0007669"/>
    <property type="project" value="UniProtKB-KW"/>
</dbReference>
<dbReference type="GO" id="GO:0046983">
    <property type="term" value="F:protein dimerization activity"/>
    <property type="evidence" value="ECO:0007669"/>
    <property type="project" value="InterPro"/>
</dbReference>
<evidence type="ECO:0000256" key="5">
    <source>
        <dbReference type="ARBA" id="ARBA00022892"/>
    </source>
</evidence>
<dbReference type="SMART" id="SM00614">
    <property type="entry name" value="ZnF_BED"/>
    <property type="match status" value="1"/>
</dbReference>
<dbReference type="SUPFAM" id="SSF140996">
    <property type="entry name" value="Hermes dimerisation domain"/>
    <property type="match status" value="1"/>
</dbReference>
<keyword evidence="7" id="KW-0238">DNA-binding</keyword>
<dbReference type="Pfam" id="PF14372">
    <property type="entry name" value="hAT-like_RNase-H"/>
    <property type="match status" value="1"/>
</dbReference>
<evidence type="ECO:0000256" key="3">
    <source>
        <dbReference type="ARBA" id="ARBA00022448"/>
    </source>
</evidence>
<keyword evidence="3" id="KW-0813">Transport</keyword>
<dbReference type="AlphaFoldDB" id="A0A5H2XT90"/>
<feature type="domain" description="HAT C-terminal dimerisation" evidence="9">
    <location>
        <begin position="611"/>
        <end position="694"/>
    </location>
</feature>
<dbReference type="SUPFAM" id="SSF53098">
    <property type="entry name" value="Ribonuclease H-like"/>
    <property type="match status" value="1"/>
</dbReference>
<keyword evidence="11" id="KW-0418">Kinase</keyword>
<name>A0A5H2XT90_PRUDU</name>
<dbReference type="GO" id="GO:0030008">
    <property type="term" value="C:TRAPP complex"/>
    <property type="evidence" value="ECO:0007669"/>
    <property type="project" value="InterPro"/>
</dbReference>
<feature type="compositionally biased region" description="Low complexity" evidence="8">
    <location>
        <begin position="50"/>
        <end position="72"/>
    </location>
</feature>
<accession>A0A5H2XT90</accession>
<dbReference type="EMBL" id="AP021199">
    <property type="protein sequence ID" value="BBN69275.1"/>
    <property type="molecule type" value="Genomic_DNA"/>
</dbReference>
<keyword evidence="5" id="KW-0931">ER-Golgi transport</keyword>
<reference evidence="11" key="1">
    <citation type="journal article" date="2019" name="Science">
        <title>Mutation of a bHLH transcription factor allowed almond domestication.</title>
        <authorList>
            <person name="Sanchez-Perez R."/>
            <person name="Pavan S."/>
            <person name="Mazzeo R."/>
            <person name="Moldovan C."/>
            <person name="Aiese Cigliano R."/>
            <person name="Del Cueto J."/>
            <person name="Ricciardi F."/>
            <person name="Lotti C."/>
            <person name="Ricciardi L."/>
            <person name="Dicenta F."/>
            <person name="Lopez-Marques R.L."/>
            <person name="Lindberg Moller B."/>
        </authorList>
    </citation>
    <scope>NUCLEOTIDE SEQUENCE</scope>
</reference>
<evidence type="ECO:0000256" key="4">
    <source>
        <dbReference type="ARBA" id="ARBA00022824"/>
    </source>
</evidence>
<evidence type="ECO:0000259" key="9">
    <source>
        <dbReference type="Pfam" id="PF05699"/>
    </source>
</evidence>
<feature type="region of interest" description="Disordered" evidence="8">
    <location>
        <begin position="37"/>
        <end position="76"/>
    </location>
</feature>
<dbReference type="InterPro" id="IPR011012">
    <property type="entry name" value="Longin-like_dom_sf"/>
</dbReference>
<evidence type="ECO:0000256" key="6">
    <source>
        <dbReference type="ARBA" id="ARBA00023034"/>
    </source>
</evidence>
<comment type="subcellular location">
    <subcellularLocation>
        <location evidence="1">Endoplasmic reticulum</location>
    </subcellularLocation>
    <subcellularLocation>
        <location evidence="2">Golgi apparatus</location>
    </subcellularLocation>
</comment>
<dbReference type="InterPro" id="IPR052035">
    <property type="entry name" value="ZnF_BED_domain_contain"/>
</dbReference>
<protein>
    <submittedName>
        <fullName evidence="11">Lectin protein kinase family protein</fullName>
    </submittedName>
</protein>